<accession>A0AAU9VXW5</accession>
<evidence type="ECO:0000313" key="3">
    <source>
        <dbReference type="Proteomes" id="UP001159428"/>
    </source>
</evidence>
<evidence type="ECO:0000313" key="2">
    <source>
        <dbReference type="EMBL" id="CAH3040556.1"/>
    </source>
</evidence>
<comment type="caution">
    <text evidence="2">The sequence shown here is derived from an EMBL/GenBank/DDBJ whole genome shotgun (WGS) entry which is preliminary data.</text>
</comment>
<dbReference type="SUPFAM" id="SSF53098">
    <property type="entry name" value="Ribonuclease H-like"/>
    <property type="match status" value="1"/>
</dbReference>
<dbReference type="InterPro" id="IPR052958">
    <property type="entry name" value="IFN-induced_PKR_regulator"/>
</dbReference>
<dbReference type="PANTHER" id="PTHR46289:SF14">
    <property type="entry name" value="DUF4371 DOMAIN-CONTAINING PROTEIN"/>
    <property type="match status" value="1"/>
</dbReference>
<reference evidence="2 3" key="1">
    <citation type="submission" date="2022-05" db="EMBL/GenBank/DDBJ databases">
        <authorList>
            <consortium name="Genoscope - CEA"/>
            <person name="William W."/>
        </authorList>
    </citation>
    <scope>NUCLEOTIDE SEQUENCE [LARGE SCALE GENOMIC DNA]</scope>
</reference>
<dbReference type="GO" id="GO:0046983">
    <property type="term" value="F:protein dimerization activity"/>
    <property type="evidence" value="ECO:0007669"/>
    <property type="project" value="InterPro"/>
</dbReference>
<dbReference type="EMBL" id="CALNXJ010000005">
    <property type="protein sequence ID" value="CAH3040556.1"/>
    <property type="molecule type" value="Genomic_DNA"/>
</dbReference>
<feature type="domain" description="HAT C-terminal dimerisation" evidence="1">
    <location>
        <begin position="87"/>
        <end position="144"/>
    </location>
</feature>
<proteinExistence type="predicted"/>
<dbReference type="InterPro" id="IPR012337">
    <property type="entry name" value="RNaseH-like_sf"/>
</dbReference>
<organism evidence="2 3">
    <name type="scientific">Pocillopora meandrina</name>
    <dbReference type="NCBI Taxonomy" id="46732"/>
    <lineage>
        <taxon>Eukaryota</taxon>
        <taxon>Metazoa</taxon>
        <taxon>Cnidaria</taxon>
        <taxon>Anthozoa</taxon>
        <taxon>Hexacorallia</taxon>
        <taxon>Scleractinia</taxon>
        <taxon>Astrocoeniina</taxon>
        <taxon>Pocilloporidae</taxon>
        <taxon>Pocillopora</taxon>
    </lineage>
</organism>
<keyword evidence="3" id="KW-1185">Reference proteome</keyword>
<dbReference type="PANTHER" id="PTHR46289">
    <property type="entry name" value="52 KDA REPRESSOR OF THE INHIBITOR OF THE PROTEIN KINASE-LIKE PROTEIN-RELATED"/>
    <property type="match status" value="1"/>
</dbReference>
<dbReference type="Pfam" id="PF05699">
    <property type="entry name" value="Dimer_Tnp_hAT"/>
    <property type="match status" value="1"/>
</dbReference>
<dbReference type="InterPro" id="IPR008906">
    <property type="entry name" value="HATC_C_dom"/>
</dbReference>
<protein>
    <recommendedName>
        <fullName evidence="1">HAT C-terminal dimerisation domain-containing protein</fullName>
    </recommendedName>
</protein>
<evidence type="ECO:0000259" key="1">
    <source>
        <dbReference type="Pfam" id="PF05699"/>
    </source>
</evidence>
<sequence>MNGLKTHLDWLTRLGLQSQCQESLGGRNIGTMHLNPESHYRVNVAIPFMDHLLEEISSTFSEDNRAGAEIFSLLPGNLIECVKYADEDMYPDIRVLPIIGCTLPVSSAEAERSFSGLRRIKSYLRNRISDKRLSGLALIHLHHDLDIDVDEICTVFVTKHKRRMFQGCILYK</sequence>
<dbReference type="AlphaFoldDB" id="A0AAU9VXW5"/>
<dbReference type="Proteomes" id="UP001159428">
    <property type="component" value="Unassembled WGS sequence"/>
</dbReference>
<gene>
    <name evidence="2" type="ORF">PMEA_00026111</name>
</gene>
<name>A0AAU9VXW5_9CNID</name>